<keyword evidence="6" id="KW-1185">Reference proteome</keyword>
<accession>A0A1V9ZPN9</accession>
<evidence type="ECO:0000256" key="2">
    <source>
        <dbReference type="PIRSR" id="PIRSR000137-2"/>
    </source>
</evidence>
<dbReference type="InterPro" id="IPR000172">
    <property type="entry name" value="GMC_OxRdtase_N"/>
</dbReference>
<gene>
    <name evidence="5" type="ORF">ACHHYP_03769</name>
</gene>
<dbReference type="PROSITE" id="PS00624">
    <property type="entry name" value="GMC_OXRED_2"/>
    <property type="match status" value="1"/>
</dbReference>
<protein>
    <submittedName>
        <fullName evidence="5">Carbohydrate-binding protein</fullName>
    </submittedName>
</protein>
<dbReference type="SUPFAM" id="SSF54373">
    <property type="entry name" value="FAD-linked reductases, C-terminal domain"/>
    <property type="match status" value="1"/>
</dbReference>
<dbReference type="GO" id="GO:0016614">
    <property type="term" value="F:oxidoreductase activity, acting on CH-OH group of donors"/>
    <property type="evidence" value="ECO:0007669"/>
    <property type="project" value="InterPro"/>
</dbReference>
<comment type="caution">
    <text evidence="5">The sequence shown here is derived from an EMBL/GenBank/DDBJ whole genome shotgun (WGS) entry which is preliminary data.</text>
</comment>
<dbReference type="InterPro" id="IPR036188">
    <property type="entry name" value="FAD/NAD-bd_sf"/>
</dbReference>
<evidence type="ECO:0000259" key="4">
    <source>
        <dbReference type="PROSITE" id="PS00624"/>
    </source>
</evidence>
<feature type="binding site" evidence="2">
    <location>
        <position position="566"/>
    </location>
    <ligand>
        <name>FAD</name>
        <dbReference type="ChEBI" id="CHEBI:57692"/>
    </ligand>
</feature>
<dbReference type="Pfam" id="PF13450">
    <property type="entry name" value="NAD_binding_8"/>
    <property type="match status" value="1"/>
</dbReference>
<dbReference type="InterPro" id="IPR007867">
    <property type="entry name" value="GMC_OxRtase_C"/>
</dbReference>
<dbReference type="PANTHER" id="PTHR47190">
    <property type="entry name" value="DEHYDROGENASE, PUTATIVE-RELATED"/>
    <property type="match status" value="1"/>
</dbReference>
<dbReference type="Proteomes" id="UP000243579">
    <property type="component" value="Unassembled WGS sequence"/>
</dbReference>
<sequence>MTRYGSISLDADYGLQAQRARRRRVLGGLALVTLATATGALAYFCLRPARVWDVIIVGGGPAGLVAAELLTRDPAVSVLLLEAGGPSLQQCTGGTMVPDYAISTGWTLFDIPGEYAHVAFGLTPKETDTWRMDTLASPQNHLAKIFGGSSSINAALYFRTPDAYVDEIDWPFSSASVRAGFSAIEKHFSWTQVPSTDGRWYAQGVYETLASALAHHNYTEHNLNDDANAKHKAFGHPPFTVKDGLRDSPAKTFYGAMRDRPNFELRLRASVHQIVQTNGVASGVVYGSATEPESAALAAHGAVVVATGTLLSPRLLLQSGIGPSSQQPLVAAMDLPRPVSSWIANEHLGQQVFDAHQVALTFRTTGVKNASHFGFNYMQPTPSALRKFVRSRAGPMTSANPVAIAYETLRHPQTGRSFQLQLSVFPHVMPNLHLPPPAVDEADWTICFTLNNPLSRDTAGFFPNGSYSGAMGGHLYWSHPHDGEMMAAYMQRTINMMAVASTRPIFPSPTELQWANWSTNATTWIQQHTLITDHFGGTCIAAKGGARCADERFRVEGTANIFVGDGSLVRQGSVNPYGFVMYTGHQAALNVRAFLTT</sequence>
<dbReference type="Gene3D" id="3.50.50.60">
    <property type="entry name" value="FAD/NAD(P)-binding domain"/>
    <property type="match status" value="1"/>
</dbReference>
<comment type="similarity">
    <text evidence="1">Belongs to the GMC oxidoreductase family.</text>
</comment>
<dbReference type="Gene3D" id="3.30.410.10">
    <property type="entry name" value="Cholesterol Oxidase, domain 2"/>
    <property type="match status" value="1"/>
</dbReference>
<dbReference type="GO" id="GO:0050660">
    <property type="term" value="F:flavin adenine dinucleotide binding"/>
    <property type="evidence" value="ECO:0007669"/>
    <property type="project" value="InterPro"/>
</dbReference>
<dbReference type="EMBL" id="JNBR01000033">
    <property type="protein sequence ID" value="OQR99954.1"/>
    <property type="molecule type" value="Genomic_DNA"/>
</dbReference>
<evidence type="ECO:0000313" key="6">
    <source>
        <dbReference type="Proteomes" id="UP000243579"/>
    </source>
</evidence>
<dbReference type="Pfam" id="PF05199">
    <property type="entry name" value="GMC_oxred_C"/>
    <property type="match status" value="1"/>
</dbReference>
<organism evidence="5 6">
    <name type="scientific">Achlya hypogyna</name>
    <name type="common">Oomycete</name>
    <name type="synonym">Protoachlya hypogyna</name>
    <dbReference type="NCBI Taxonomy" id="1202772"/>
    <lineage>
        <taxon>Eukaryota</taxon>
        <taxon>Sar</taxon>
        <taxon>Stramenopiles</taxon>
        <taxon>Oomycota</taxon>
        <taxon>Saprolegniomycetes</taxon>
        <taxon>Saprolegniales</taxon>
        <taxon>Achlyaceae</taxon>
        <taxon>Achlya</taxon>
    </lineage>
</organism>
<keyword evidence="3" id="KW-0472">Membrane</keyword>
<dbReference type="OrthoDB" id="413885at2759"/>
<dbReference type="STRING" id="1202772.A0A1V9ZPN9"/>
<evidence type="ECO:0000256" key="1">
    <source>
        <dbReference type="ARBA" id="ARBA00010790"/>
    </source>
</evidence>
<dbReference type="Pfam" id="PF00732">
    <property type="entry name" value="GMC_oxred_N"/>
    <property type="match status" value="1"/>
</dbReference>
<keyword evidence="3" id="KW-1133">Transmembrane helix</keyword>
<keyword evidence="2" id="KW-0274">FAD</keyword>
<name>A0A1V9ZPN9_ACHHY</name>
<feature type="domain" description="Glucose-methanol-choline oxidoreductase N-terminal" evidence="4">
    <location>
        <begin position="308"/>
        <end position="322"/>
    </location>
</feature>
<dbReference type="PIRSF" id="PIRSF000137">
    <property type="entry name" value="Alcohol_oxidase"/>
    <property type="match status" value="1"/>
</dbReference>
<evidence type="ECO:0000256" key="3">
    <source>
        <dbReference type="SAM" id="Phobius"/>
    </source>
</evidence>
<comment type="cofactor">
    <cofactor evidence="2">
        <name>FAD</name>
        <dbReference type="ChEBI" id="CHEBI:57692"/>
    </cofactor>
</comment>
<dbReference type="InterPro" id="IPR012132">
    <property type="entry name" value="GMC_OxRdtase"/>
</dbReference>
<dbReference type="AlphaFoldDB" id="A0A1V9ZPN9"/>
<keyword evidence="3" id="KW-0812">Transmembrane</keyword>
<proteinExistence type="inferred from homology"/>
<feature type="transmembrane region" description="Helical" evidence="3">
    <location>
        <begin position="25"/>
        <end position="44"/>
    </location>
</feature>
<keyword evidence="2" id="KW-0285">Flavoprotein</keyword>
<dbReference type="PANTHER" id="PTHR47190:SF2">
    <property type="entry name" value="CELLOBIOSE DEHYDROGENASE (AFU_ORTHOLOGUE AFUA_2G17620)"/>
    <property type="match status" value="1"/>
</dbReference>
<evidence type="ECO:0000313" key="5">
    <source>
        <dbReference type="EMBL" id="OQR99954.1"/>
    </source>
</evidence>
<dbReference type="SUPFAM" id="SSF51905">
    <property type="entry name" value="FAD/NAD(P)-binding domain"/>
    <property type="match status" value="1"/>
</dbReference>
<feature type="binding site" evidence="2">
    <location>
        <position position="271"/>
    </location>
    <ligand>
        <name>FAD</name>
        <dbReference type="ChEBI" id="CHEBI:57692"/>
    </ligand>
</feature>
<reference evidence="5 6" key="1">
    <citation type="journal article" date="2014" name="Genome Biol. Evol.">
        <title>The secreted proteins of Achlya hypogyna and Thraustotheca clavata identify the ancestral oomycete secretome and reveal gene acquisitions by horizontal gene transfer.</title>
        <authorList>
            <person name="Misner I."/>
            <person name="Blouin N."/>
            <person name="Leonard G."/>
            <person name="Richards T.A."/>
            <person name="Lane C.E."/>
        </authorList>
    </citation>
    <scope>NUCLEOTIDE SEQUENCE [LARGE SCALE GENOMIC DNA]</scope>
    <source>
        <strain evidence="5 6">ATCC 48635</strain>
    </source>
</reference>
<dbReference type="InterPro" id="IPR053208">
    <property type="entry name" value="GMC_Oxidoreductase_CD"/>
</dbReference>